<feature type="transmembrane region" description="Helical" evidence="7">
    <location>
        <begin position="414"/>
        <end position="433"/>
    </location>
</feature>
<dbReference type="AlphaFoldDB" id="A0A9P6Q3M6"/>
<feature type="transmembrane region" description="Helical" evidence="7">
    <location>
        <begin position="81"/>
        <end position="100"/>
    </location>
</feature>
<gene>
    <name evidence="9" type="ORF">DFQ27_003797</name>
</gene>
<sequence length="464" mass="50172">MVTSAGNSSPMQPPHHWVFRRESATSDGSEKTATRQSVTNLIDASHPTKEASAASIDSRDSEFHSQDMLATRPNGSSTIKAYANLVCTLAGTGTLGLAHATSLAGWAGLGLIVLSLFMSVYTGIILITSLYLKTNKRRHSYQEIAKDSFGKVGYWISYSTSAIGLHGTALVYNILAAGILHSTIVDATGKDTMSIKWYIFFVAVFCWACFVFTRTLKETAFLSILGALATLFVVCIVVGMSADEMARQAAAGIIVQHEIITTNLPRAMATISFAYGGNVVYPHVEQSMREPKKWNRAIWLALVTCFILYFTIAAVGYAAYGQDTLSPILSNLPKGPLTTSANLLITAHVMLASPIMLTSLSMMIETSLSTRWVQFADDYQGHSFTYRAILRTAISASVCLISLVIPFFGDVMDLLGALTGSMFVFILPVMCYYKLGGYQGASLAHKAFAVMTLAVGIVAMVMDL</sequence>
<keyword evidence="3 7" id="KW-0812">Transmembrane</keyword>
<feature type="compositionally biased region" description="Basic and acidic residues" evidence="6">
    <location>
        <begin position="19"/>
        <end position="33"/>
    </location>
</feature>
<name>A0A9P6Q3M6_9FUNG</name>
<organism evidence="9 10">
    <name type="scientific">Actinomortierella ambigua</name>
    <dbReference type="NCBI Taxonomy" id="1343610"/>
    <lineage>
        <taxon>Eukaryota</taxon>
        <taxon>Fungi</taxon>
        <taxon>Fungi incertae sedis</taxon>
        <taxon>Mucoromycota</taxon>
        <taxon>Mortierellomycotina</taxon>
        <taxon>Mortierellomycetes</taxon>
        <taxon>Mortierellales</taxon>
        <taxon>Mortierellaceae</taxon>
        <taxon>Actinomortierella</taxon>
    </lineage>
</organism>
<feature type="compositionally biased region" description="Polar residues" evidence="6">
    <location>
        <begin position="1"/>
        <end position="10"/>
    </location>
</feature>
<evidence type="ECO:0000256" key="6">
    <source>
        <dbReference type="SAM" id="MobiDB-lite"/>
    </source>
</evidence>
<proteinExistence type="inferred from homology"/>
<feature type="transmembrane region" description="Helical" evidence="7">
    <location>
        <begin position="220"/>
        <end position="242"/>
    </location>
</feature>
<comment type="subcellular location">
    <subcellularLocation>
        <location evidence="1">Membrane</location>
        <topology evidence="1">Multi-pass membrane protein</topology>
    </subcellularLocation>
</comment>
<feature type="transmembrane region" description="Helical" evidence="7">
    <location>
        <begin position="152"/>
        <end position="175"/>
    </location>
</feature>
<feature type="transmembrane region" description="Helical" evidence="7">
    <location>
        <begin position="296"/>
        <end position="320"/>
    </location>
</feature>
<feature type="transmembrane region" description="Helical" evidence="7">
    <location>
        <begin position="388"/>
        <end position="408"/>
    </location>
</feature>
<evidence type="ECO:0000256" key="5">
    <source>
        <dbReference type="ARBA" id="ARBA00023136"/>
    </source>
</evidence>
<dbReference type="GO" id="GO:0015179">
    <property type="term" value="F:L-amino acid transmembrane transporter activity"/>
    <property type="evidence" value="ECO:0007669"/>
    <property type="project" value="TreeGrafter"/>
</dbReference>
<evidence type="ECO:0000256" key="1">
    <source>
        <dbReference type="ARBA" id="ARBA00004141"/>
    </source>
</evidence>
<dbReference type="InterPro" id="IPR013057">
    <property type="entry name" value="AA_transpt_TM"/>
</dbReference>
<reference evidence="9" key="1">
    <citation type="journal article" date="2020" name="Fungal Divers.">
        <title>Resolving the Mortierellaceae phylogeny through synthesis of multi-gene phylogenetics and phylogenomics.</title>
        <authorList>
            <person name="Vandepol N."/>
            <person name="Liber J."/>
            <person name="Desiro A."/>
            <person name="Na H."/>
            <person name="Kennedy M."/>
            <person name="Barry K."/>
            <person name="Grigoriev I.V."/>
            <person name="Miller A.N."/>
            <person name="O'Donnell K."/>
            <person name="Stajich J.E."/>
            <person name="Bonito G."/>
        </authorList>
    </citation>
    <scope>NUCLEOTIDE SEQUENCE</scope>
    <source>
        <strain evidence="9">BC1065</strain>
    </source>
</reference>
<evidence type="ECO:0000256" key="4">
    <source>
        <dbReference type="ARBA" id="ARBA00022989"/>
    </source>
</evidence>
<evidence type="ECO:0000256" key="3">
    <source>
        <dbReference type="ARBA" id="ARBA00022692"/>
    </source>
</evidence>
<dbReference type="GO" id="GO:0005774">
    <property type="term" value="C:vacuolar membrane"/>
    <property type="evidence" value="ECO:0007669"/>
    <property type="project" value="TreeGrafter"/>
</dbReference>
<keyword evidence="5 7" id="KW-0472">Membrane</keyword>
<accession>A0A9P6Q3M6</accession>
<dbReference type="PANTHER" id="PTHR22950:SF703">
    <property type="entry name" value="AMINO ACID TRANSPORTER TRANSMEMBRANE DOMAIN-CONTAINING PROTEIN"/>
    <property type="match status" value="1"/>
</dbReference>
<feature type="transmembrane region" description="Helical" evidence="7">
    <location>
        <begin position="195"/>
        <end position="213"/>
    </location>
</feature>
<feature type="transmembrane region" description="Helical" evidence="7">
    <location>
        <begin position="267"/>
        <end position="284"/>
    </location>
</feature>
<dbReference type="OrthoDB" id="40134at2759"/>
<feature type="region of interest" description="Disordered" evidence="6">
    <location>
        <begin position="1"/>
        <end position="68"/>
    </location>
</feature>
<feature type="transmembrane region" description="Helical" evidence="7">
    <location>
        <begin position="106"/>
        <end position="132"/>
    </location>
</feature>
<dbReference type="PANTHER" id="PTHR22950">
    <property type="entry name" value="AMINO ACID TRANSPORTER"/>
    <property type="match status" value="1"/>
</dbReference>
<evidence type="ECO:0000256" key="7">
    <source>
        <dbReference type="SAM" id="Phobius"/>
    </source>
</evidence>
<dbReference type="EMBL" id="JAAAJB010000265">
    <property type="protein sequence ID" value="KAG0259944.1"/>
    <property type="molecule type" value="Genomic_DNA"/>
</dbReference>
<evidence type="ECO:0000313" key="9">
    <source>
        <dbReference type="EMBL" id="KAG0259944.1"/>
    </source>
</evidence>
<dbReference type="Pfam" id="PF01490">
    <property type="entry name" value="Aa_trans"/>
    <property type="match status" value="1"/>
</dbReference>
<keyword evidence="4 7" id="KW-1133">Transmembrane helix</keyword>
<comment type="similarity">
    <text evidence="2">Belongs to the amino acid/polyamine transporter 2 family.</text>
</comment>
<dbReference type="Proteomes" id="UP000807716">
    <property type="component" value="Unassembled WGS sequence"/>
</dbReference>
<evidence type="ECO:0000259" key="8">
    <source>
        <dbReference type="Pfam" id="PF01490"/>
    </source>
</evidence>
<feature type="transmembrane region" description="Helical" evidence="7">
    <location>
        <begin position="445"/>
        <end position="462"/>
    </location>
</feature>
<evidence type="ECO:0000256" key="2">
    <source>
        <dbReference type="ARBA" id="ARBA00008066"/>
    </source>
</evidence>
<evidence type="ECO:0000313" key="10">
    <source>
        <dbReference type="Proteomes" id="UP000807716"/>
    </source>
</evidence>
<protein>
    <recommendedName>
        <fullName evidence="8">Amino acid transporter transmembrane domain-containing protein</fullName>
    </recommendedName>
</protein>
<comment type="caution">
    <text evidence="9">The sequence shown here is derived from an EMBL/GenBank/DDBJ whole genome shotgun (WGS) entry which is preliminary data.</text>
</comment>
<feature type="domain" description="Amino acid transporter transmembrane" evidence="8">
    <location>
        <begin position="75"/>
        <end position="462"/>
    </location>
</feature>
<keyword evidence="10" id="KW-1185">Reference proteome</keyword>
<feature type="transmembrane region" description="Helical" evidence="7">
    <location>
        <begin position="340"/>
        <end position="364"/>
    </location>
</feature>